<evidence type="ECO:0000256" key="1">
    <source>
        <dbReference type="ARBA" id="ARBA00001974"/>
    </source>
</evidence>
<evidence type="ECO:0000256" key="5">
    <source>
        <dbReference type="ARBA" id="ARBA00023002"/>
    </source>
</evidence>
<dbReference type="GO" id="GO:0050451">
    <property type="term" value="F:CoA-disulfide reductase (NADPH) activity"/>
    <property type="evidence" value="ECO:0007669"/>
    <property type="project" value="UniProtKB-EC"/>
</dbReference>
<feature type="domain" description="Pyridine nucleotide-disulphide oxidoreductase dimerisation" evidence="7">
    <location>
        <begin position="330"/>
        <end position="430"/>
    </location>
</feature>
<comment type="cofactor">
    <cofactor evidence="1">
        <name>FAD</name>
        <dbReference type="ChEBI" id="CHEBI:57692"/>
    </cofactor>
</comment>
<keyword evidence="6" id="KW-0676">Redox-active center</keyword>
<dbReference type="Pfam" id="PF02852">
    <property type="entry name" value="Pyr_redox_dim"/>
    <property type="match status" value="1"/>
</dbReference>
<reference evidence="9 10" key="1">
    <citation type="submission" date="2024-04" db="EMBL/GenBank/DDBJ databases">
        <title>Bacillus oryzaecorticis sp. nov., a moderately halophilic bacterium isolated from rice husks.</title>
        <authorList>
            <person name="Zhu H.-S."/>
        </authorList>
    </citation>
    <scope>NUCLEOTIDE SEQUENCE [LARGE SCALE GENOMIC DNA]</scope>
    <source>
        <strain evidence="9 10">ZC255</strain>
    </source>
</reference>
<dbReference type="Gene3D" id="3.50.50.60">
    <property type="entry name" value="FAD/NAD(P)-binding domain"/>
    <property type="match status" value="2"/>
</dbReference>
<protein>
    <submittedName>
        <fullName evidence="9">CoA-disulfide reductase</fullName>
        <ecNumber evidence="9">1.8.1.14</ecNumber>
    </submittedName>
</protein>
<dbReference type="NCBIfam" id="NF010037">
    <property type="entry name" value="PRK13512.1"/>
    <property type="match status" value="1"/>
</dbReference>
<sequence length="449" mass="49033">MSKKIIVIGAVGGGATTASQIRKLDDKAEIILLERTSYLSYGACGMPYYLGEVIQDREDLFAYTPEKLQTKKNFDVRMQHEAIKIDRKKKSLQIKDLTNNEEYEETYDALIIATGASPFIPDIHGLDQIPSFTLRTVEDMDRLKNYLETEKPSAGAIIGGGFIGVEMAENLTHLGIQTSIVERSNHVLSVIDEETALKVQQHLTDKGVKLYLKNGLHKIIPETKIQLDNGETIETDFILLAVGIKPNTKLALDSGLTVGESGGISVNEFMQTDDSSIYAVGDAVESFDLIDGSPKQVPLAWPAHRQSYILAKHLTGSPVAFKGMLGSAIAKVFDLTIASTGLGEKELAERKIKYKTAVHEGKSHAGYYPDSKDVYVRVHFCPDTGKLFGGNVVGGEGVDKQIDVLSTAITGGLTVIQLQEIETCYAPPFSSPKGLMNMIGYKAEKLMNS</sequence>
<dbReference type="EMBL" id="JBBYAF010000022">
    <property type="protein sequence ID" value="MEL3973072.1"/>
    <property type="molecule type" value="Genomic_DNA"/>
</dbReference>
<evidence type="ECO:0000313" key="9">
    <source>
        <dbReference type="EMBL" id="MEL3973072.1"/>
    </source>
</evidence>
<feature type="domain" description="FAD/NAD(P)-binding" evidence="8">
    <location>
        <begin position="4"/>
        <end position="300"/>
    </location>
</feature>
<evidence type="ECO:0000256" key="3">
    <source>
        <dbReference type="ARBA" id="ARBA00022630"/>
    </source>
</evidence>
<dbReference type="Pfam" id="PF07992">
    <property type="entry name" value="Pyr_redox_2"/>
    <property type="match status" value="1"/>
</dbReference>
<dbReference type="PANTHER" id="PTHR43429">
    <property type="entry name" value="PYRIDINE NUCLEOTIDE-DISULFIDE OXIDOREDUCTASE DOMAIN-CONTAINING"/>
    <property type="match status" value="1"/>
</dbReference>
<comment type="caution">
    <text evidence="9">The sequence shown here is derived from an EMBL/GenBank/DDBJ whole genome shotgun (WGS) entry which is preliminary data.</text>
</comment>
<accession>A0ABU9KC86</accession>
<dbReference type="PRINTS" id="PR00368">
    <property type="entry name" value="FADPNR"/>
</dbReference>
<dbReference type="Proteomes" id="UP001389717">
    <property type="component" value="Unassembled WGS sequence"/>
</dbReference>
<dbReference type="PRINTS" id="PR00411">
    <property type="entry name" value="PNDRDTASEI"/>
</dbReference>
<dbReference type="SUPFAM" id="SSF55424">
    <property type="entry name" value="FAD/NAD-linked reductases, dimerisation (C-terminal) domain"/>
    <property type="match status" value="1"/>
</dbReference>
<organism evidence="9 10">
    <name type="scientific">Rossellomorea oryzaecorticis</name>
    <dbReference type="NCBI Taxonomy" id="1396505"/>
    <lineage>
        <taxon>Bacteria</taxon>
        <taxon>Bacillati</taxon>
        <taxon>Bacillota</taxon>
        <taxon>Bacilli</taxon>
        <taxon>Bacillales</taxon>
        <taxon>Bacillaceae</taxon>
        <taxon>Rossellomorea</taxon>
    </lineage>
</organism>
<name>A0ABU9KC86_9BACI</name>
<dbReference type="InterPro" id="IPR004099">
    <property type="entry name" value="Pyr_nucl-diS_OxRdtase_dimer"/>
</dbReference>
<keyword evidence="5 9" id="KW-0560">Oxidoreductase</keyword>
<evidence type="ECO:0000256" key="2">
    <source>
        <dbReference type="ARBA" id="ARBA00009130"/>
    </source>
</evidence>
<evidence type="ECO:0000256" key="6">
    <source>
        <dbReference type="ARBA" id="ARBA00023284"/>
    </source>
</evidence>
<proteinExistence type="inferred from homology"/>
<dbReference type="InterPro" id="IPR036188">
    <property type="entry name" value="FAD/NAD-bd_sf"/>
</dbReference>
<dbReference type="InterPro" id="IPR016156">
    <property type="entry name" value="FAD/NAD-linked_Rdtase_dimer_sf"/>
</dbReference>
<evidence type="ECO:0000313" key="10">
    <source>
        <dbReference type="Proteomes" id="UP001389717"/>
    </source>
</evidence>
<dbReference type="PANTHER" id="PTHR43429:SF1">
    <property type="entry name" value="NAD(P)H SULFUR OXIDOREDUCTASE (COA-DEPENDENT)"/>
    <property type="match status" value="1"/>
</dbReference>
<dbReference type="InterPro" id="IPR023753">
    <property type="entry name" value="FAD/NAD-binding_dom"/>
</dbReference>
<comment type="similarity">
    <text evidence="2">Belongs to the class-III pyridine nucleotide-disulfide oxidoreductase family.</text>
</comment>
<keyword evidence="4" id="KW-0274">FAD</keyword>
<dbReference type="EC" id="1.8.1.14" evidence="9"/>
<dbReference type="SUPFAM" id="SSF51905">
    <property type="entry name" value="FAD/NAD(P)-binding domain"/>
    <property type="match status" value="2"/>
</dbReference>
<evidence type="ECO:0000259" key="8">
    <source>
        <dbReference type="Pfam" id="PF07992"/>
    </source>
</evidence>
<evidence type="ECO:0000256" key="4">
    <source>
        <dbReference type="ARBA" id="ARBA00022827"/>
    </source>
</evidence>
<keyword evidence="10" id="KW-1185">Reference proteome</keyword>
<dbReference type="RefSeq" id="WP_341984026.1">
    <property type="nucleotide sequence ID" value="NZ_JBBYAF010000022.1"/>
</dbReference>
<keyword evidence="3" id="KW-0285">Flavoprotein</keyword>
<gene>
    <name evidence="9" type="ORF">AAEO50_12370</name>
</gene>
<dbReference type="InterPro" id="IPR050260">
    <property type="entry name" value="FAD-bd_OxRdtase"/>
</dbReference>
<evidence type="ECO:0000259" key="7">
    <source>
        <dbReference type="Pfam" id="PF02852"/>
    </source>
</evidence>